<dbReference type="Proteomes" id="UP000070252">
    <property type="component" value="Unassembled WGS sequence"/>
</dbReference>
<evidence type="ECO:0000313" key="6">
    <source>
        <dbReference type="Proteomes" id="UP000182783"/>
    </source>
</evidence>
<protein>
    <submittedName>
        <fullName evidence="4">FecR family protein</fullName>
    </submittedName>
</protein>
<reference evidence="3 5" key="1">
    <citation type="submission" date="2015-08" db="EMBL/GenBank/DDBJ databases">
        <title>Genome of Paenibacillus jilunlii.</title>
        <authorList>
            <person name="Sant'Anna F.H."/>
            <person name="Ambrosini A."/>
            <person name="Souza R."/>
            <person name="Bach E."/>
            <person name="Fernandes G."/>
            <person name="Balsanelli E."/>
            <person name="Baura V.A."/>
            <person name="Pedrosa F.O."/>
            <person name="Souza E.M."/>
            <person name="Passaglia L."/>
        </authorList>
    </citation>
    <scope>NUCLEOTIDE SEQUENCE [LARGE SCALE GENOMIC DNA]</scope>
    <source>
        <strain evidence="3 5">DSM 23019</strain>
    </source>
</reference>
<dbReference type="EMBL" id="LIPY01000115">
    <property type="protein sequence ID" value="KWX74166.1"/>
    <property type="molecule type" value="Genomic_DNA"/>
</dbReference>
<feature type="domain" description="FecR protein" evidence="2">
    <location>
        <begin position="66"/>
        <end position="167"/>
    </location>
</feature>
<reference evidence="4 6" key="2">
    <citation type="submission" date="2016-10" db="EMBL/GenBank/DDBJ databases">
        <authorList>
            <person name="de Groot N.N."/>
        </authorList>
    </citation>
    <scope>NUCLEOTIDE SEQUENCE [LARGE SCALE GENOMIC DNA]</scope>
    <source>
        <strain evidence="4 6">CGMCC 1.10239</strain>
    </source>
</reference>
<proteinExistence type="predicted"/>
<evidence type="ECO:0000256" key="1">
    <source>
        <dbReference type="SAM" id="Coils"/>
    </source>
</evidence>
<dbReference type="OrthoDB" id="2888245at2"/>
<dbReference type="Pfam" id="PF04773">
    <property type="entry name" value="FecR"/>
    <property type="match status" value="1"/>
</dbReference>
<feature type="coiled-coil region" evidence="1">
    <location>
        <begin position="337"/>
        <end position="364"/>
    </location>
</feature>
<dbReference type="Gene3D" id="2.60.120.1440">
    <property type="match status" value="1"/>
</dbReference>
<dbReference type="RefSeq" id="WP_062523813.1">
    <property type="nucleotide sequence ID" value="NZ_CP048429.1"/>
</dbReference>
<gene>
    <name evidence="3" type="ORF">AML91_15425</name>
    <name evidence="4" type="ORF">SAMN05216191_1043</name>
</gene>
<dbReference type="InterPro" id="IPR006860">
    <property type="entry name" value="FecR"/>
</dbReference>
<keyword evidence="5" id="KW-1185">Reference proteome</keyword>
<dbReference type="PANTHER" id="PTHR38731">
    <property type="entry name" value="LIPL45-RELATED LIPOPROTEIN-RELATED"/>
    <property type="match status" value="1"/>
</dbReference>
<evidence type="ECO:0000259" key="2">
    <source>
        <dbReference type="Pfam" id="PF04773"/>
    </source>
</evidence>
<dbReference type="EMBL" id="FNGM01000004">
    <property type="protein sequence ID" value="SDL59249.1"/>
    <property type="molecule type" value="Genomic_DNA"/>
</dbReference>
<name>A0A1G9LB84_9BACL</name>
<evidence type="ECO:0000313" key="5">
    <source>
        <dbReference type="Proteomes" id="UP000070252"/>
    </source>
</evidence>
<evidence type="ECO:0000313" key="4">
    <source>
        <dbReference type="EMBL" id="SDL59249.1"/>
    </source>
</evidence>
<accession>A0A1G9LB84</accession>
<dbReference type="AlphaFoldDB" id="A0A1G9LB84"/>
<keyword evidence="1" id="KW-0175">Coiled coil</keyword>
<dbReference type="Proteomes" id="UP000182783">
    <property type="component" value="Unassembled WGS sequence"/>
</dbReference>
<sequence>MNRTFCRLILLFSFVALLTCSFNIKIVSAEKGAAYIDEVSGEVSVKLAGGVKTVAAFANMPLSQGDQILTGDDGSAKIRVAKPESVSTIGPDSRVSIAKLDRKAARSKFSLKLWTGSMWNSVNALSAGDEAVVETPGARLNVRGTNFLVRVQADGTLSVFAASGLVEADLTTKSSSGDASILVAPTQQLIAFPANLPRELHNALTIVDVEELVKQSNPFILKAIIASTSAIITENNALIQSLQKDLNTNTQPVIERGGVESDIYISSQQDLQAYAANLNNFISNVAYEAVRASKLDSAELTRFIKEINRKIADSSQTVRLSGVDPINPLAGVNPMSAAEKEQERIRLEAVLKEIEQKQQLLQNDFKANVSLTLQQLTDLRNDLAAANQSILEKLQDDAEKRYIAQLSPEELAVYKKNKQQLVAGQLNTAAKPAVPAPVTSDSSSADPEITLVQTKTETGFNLSIHLKQFTGSSALYAAEFHFISDHSLVAGGSGARLLNNSYFSPANSTEALKTITGAMGSSPVMKTETIYAATQFGAASDVAISDGVLATIPFKVTGSGTLKLFYVKIVDSTGKAILELTDAAAGLPPVIVYSK</sequence>
<organism evidence="4 6">
    <name type="scientific">Paenibacillus jilunlii</name>
    <dbReference type="NCBI Taxonomy" id="682956"/>
    <lineage>
        <taxon>Bacteria</taxon>
        <taxon>Bacillati</taxon>
        <taxon>Bacillota</taxon>
        <taxon>Bacilli</taxon>
        <taxon>Bacillales</taxon>
        <taxon>Paenibacillaceae</taxon>
        <taxon>Paenibacillus</taxon>
    </lineage>
</organism>
<evidence type="ECO:0000313" key="3">
    <source>
        <dbReference type="EMBL" id="KWX74166.1"/>
    </source>
</evidence>